<dbReference type="Gene3D" id="2.130.10.10">
    <property type="entry name" value="YVTN repeat-like/Quinoprotein amine dehydrogenase"/>
    <property type="match status" value="2"/>
</dbReference>
<comment type="function">
    <text evidence="3">Component of the ASTRA complex involved in chromatin remodeling.</text>
</comment>
<dbReference type="AlphaFoldDB" id="A0A9P5H1X9"/>
<evidence type="ECO:0000313" key="9">
    <source>
        <dbReference type="Proteomes" id="UP000722485"/>
    </source>
</evidence>
<dbReference type="PROSITE" id="PS50082">
    <property type="entry name" value="WD_REPEATS_2"/>
    <property type="match status" value="2"/>
</dbReference>
<dbReference type="SUPFAM" id="SSF50978">
    <property type="entry name" value="WD40 repeat-like"/>
    <property type="match status" value="1"/>
</dbReference>
<comment type="caution">
    <text evidence="8">The sequence shown here is derived from an EMBL/GenBank/DDBJ whole genome shotgun (WGS) entry which is preliminary data.</text>
</comment>
<organism evidence="8 9">
    <name type="scientific">Cylindrodendrum hubeiense</name>
    <dbReference type="NCBI Taxonomy" id="595255"/>
    <lineage>
        <taxon>Eukaryota</taxon>
        <taxon>Fungi</taxon>
        <taxon>Dikarya</taxon>
        <taxon>Ascomycota</taxon>
        <taxon>Pezizomycotina</taxon>
        <taxon>Sordariomycetes</taxon>
        <taxon>Hypocreomycetidae</taxon>
        <taxon>Hypocreales</taxon>
        <taxon>Nectriaceae</taxon>
        <taxon>Cylindrodendrum</taxon>
    </lineage>
</organism>
<dbReference type="Pfam" id="PF00400">
    <property type="entry name" value="WD40"/>
    <property type="match status" value="3"/>
</dbReference>
<dbReference type="EMBL" id="JAANBB010000486">
    <property type="protein sequence ID" value="KAF7541726.1"/>
    <property type="molecule type" value="Genomic_DNA"/>
</dbReference>
<evidence type="ECO:0000256" key="3">
    <source>
        <dbReference type="ARBA" id="ARBA00037338"/>
    </source>
</evidence>
<dbReference type="PROSITE" id="PS00678">
    <property type="entry name" value="WD_REPEATS_1"/>
    <property type="match status" value="1"/>
</dbReference>
<dbReference type="Proteomes" id="UP000722485">
    <property type="component" value="Unassembled WGS sequence"/>
</dbReference>
<feature type="repeat" description="WD" evidence="7">
    <location>
        <begin position="12"/>
        <end position="45"/>
    </location>
</feature>
<evidence type="ECO:0000256" key="5">
    <source>
        <dbReference type="ARBA" id="ARBA00038749"/>
    </source>
</evidence>
<proteinExistence type="inferred from homology"/>
<dbReference type="PANTHER" id="PTHR19854">
    <property type="entry name" value="TRANSDUCIN BETA-LIKE 3"/>
    <property type="match status" value="1"/>
</dbReference>
<sequence length="449" mass="49098">MADSAPSPKAILRGHKAQVHSATFIRGNTRLVTGDAEGYVVIWDLTIMRPRAVWRAHESAILGVQGWGNDKIISHGRDHKLIVWKLGPDDEDNLSKTLPVEDVPEPRPQPWVLHLLEVNTMNFCSFAVSSSSPGHMDDSSEILIAVPNTIASEAIDIYSLPTQTRIHTIRPGDKNGMAMCLSLFHLQDAVTLIAAFENGYASVHRLDPDGEWITTYRSQAHSQPILSLDVDPEHSFFLSSSADSLIAKHPIPTSRQETIHIPQSNARVVEIIDEEPDQPPSLLSAGLRQASSQGGHAAPRVLKEWSDPLKVVNTKHSGQQSLKMRSDGRIFATAGWDSKVRVYSAKTMKELAVLKWHQVGCYAVAFSDLTASSDLANPASSTISDASHLEPQQKPIYSETSTTALTPRGAGALIKSTTSVKDRRIAQAKTTHWVAAGAKDGKVSLWDIY</sequence>
<name>A0A9P5H1X9_9HYPO</name>
<evidence type="ECO:0000256" key="4">
    <source>
        <dbReference type="ARBA" id="ARBA00037931"/>
    </source>
</evidence>
<dbReference type="OrthoDB" id="7668193at2759"/>
<dbReference type="SMART" id="SM00320">
    <property type="entry name" value="WD40"/>
    <property type="match status" value="5"/>
</dbReference>
<dbReference type="PANTHER" id="PTHR19854:SF1">
    <property type="entry name" value="GUANINE NUCLEOTIDE-BINDING PROTEIN SUBUNIT BETA-LIKE PROTEIN 1"/>
    <property type="match status" value="1"/>
</dbReference>
<protein>
    <recommendedName>
        <fullName evidence="6">ASTRA-associated protein 1</fullName>
    </recommendedName>
</protein>
<keyword evidence="1 7" id="KW-0853">WD repeat</keyword>
<evidence type="ECO:0000256" key="7">
    <source>
        <dbReference type="PROSITE-ProRule" id="PRU00221"/>
    </source>
</evidence>
<gene>
    <name evidence="8" type="ORF">G7Z17_g11903</name>
</gene>
<comment type="similarity">
    <text evidence="4">Belongs to the WD repeat ASA1 family.</text>
</comment>
<keyword evidence="2" id="KW-0677">Repeat</keyword>
<dbReference type="InterPro" id="IPR001680">
    <property type="entry name" value="WD40_rpt"/>
</dbReference>
<dbReference type="InterPro" id="IPR015943">
    <property type="entry name" value="WD40/YVTN_repeat-like_dom_sf"/>
</dbReference>
<dbReference type="PROSITE" id="PS50294">
    <property type="entry name" value="WD_REPEATS_REGION"/>
    <property type="match status" value="1"/>
</dbReference>
<evidence type="ECO:0000313" key="8">
    <source>
        <dbReference type="EMBL" id="KAF7541726.1"/>
    </source>
</evidence>
<evidence type="ECO:0000256" key="6">
    <source>
        <dbReference type="ARBA" id="ARBA00040563"/>
    </source>
</evidence>
<evidence type="ECO:0000256" key="2">
    <source>
        <dbReference type="ARBA" id="ARBA00022737"/>
    </source>
</evidence>
<comment type="subunit">
    <text evidence="5">Component of the ASTRA chromatin remodeling machinery complex.</text>
</comment>
<accession>A0A9P5H1X9</accession>
<feature type="repeat" description="WD" evidence="7">
    <location>
        <begin position="434"/>
        <end position="449"/>
    </location>
</feature>
<evidence type="ECO:0000256" key="1">
    <source>
        <dbReference type="ARBA" id="ARBA00022574"/>
    </source>
</evidence>
<dbReference type="InterPro" id="IPR019775">
    <property type="entry name" value="WD40_repeat_CS"/>
</dbReference>
<reference evidence="8" key="1">
    <citation type="submission" date="2020-03" db="EMBL/GenBank/DDBJ databases">
        <title>Draft Genome Sequence of Cylindrodendrum hubeiense.</title>
        <authorList>
            <person name="Buettner E."/>
            <person name="Kellner H."/>
        </authorList>
    </citation>
    <scope>NUCLEOTIDE SEQUENCE</scope>
    <source>
        <strain evidence="8">IHI 201604</strain>
    </source>
</reference>
<keyword evidence="9" id="KW-1185">Reference proteome</keyword>
<dbReference type="InterPro" id="IPR036322">
    <property type="entry name" value="WD40_repeat_dom_sf"/>
</dbReference>